<feature type="transmembrane region" description="Helical" evidence="1">
    <location>
        <begin position="389"/>
        <end position="413"/>
    </location>
</feature>
<evidence type="ECO:0000313" key="2">
    <source>
        <dbReference type="EMBL" id="MDR7272567.1"/>
    </source>
</evidence>
<evidence type="ECO:0000256" key="1">
    <source>
        <dbReference type="SAM" id="Phobius"/>
    </source>
</evidence>
<dbReference type="Gene3D" id="3.30.70.1430">
    <property type="entry name" value="Multidrug efflux transporter AcrB pore domain"/>
    <property type="match status" value="2"/>
</dbReference>
<feature type="transmembrane region" description="Helical" evidence="1">
    <location>
        <begin position="363"/>
        <end position="383"/>
    </location>
</feature>
<keyword evidence="1" id="KW-0472">Membrane</keyword>
<feature type="transmembrane region" description="Helical" evidence="1">
    <location>
        <begin position="434"/>
        <end position="453"/>
    </location>
</feature>
<feature type="transmembrane region" description="Helical" evidence="1">
    <location>
        <begin position="965"/>
        <end position="984"/>
    </location>
</feature>
<keyword evidence="3" id="KW-1185">Reference proteome</keyword>
<evidence type="ECO:0000313" key="3">
    <source>
        <dbReference type="Proteomes" id="UP001180453"/>
    </source>
</evidence>
<keyword evidence="1" id="KW-0812">Transmembrane</keyword>
<dbReference type="PRINTS" id="PR00702">
    <property type="entry name" value="ACRIFLAVINRP"/>
</dbReference>
<keyword evidence="1" id="KW-1133">Transmembrane helix</keyword>
<dbReference type="Gene3D" id="3.30.70.1440">
    <property type="entry name" value="Multidrug efflux transporter AcrB pore domain"/>
    <property type="match status" value="1"/>
</dbReference>
<dbReference type="RefSeq" id="WP_310271941.1">
    <property type="nucleotide sequence ID" value="NZ_JAVDXU010000005.1"/>
</dbReference>
<organism evidence="2 3">
    <name type="scientific">Roseateles saccharophilus</name>
    <name type="common">Pseudomonas saccharophila</name>
    <dbReference type="NCBI Taxonomy" id="304"/>
    <lineage>
        <taxon>Bacteria</taxon>
        <taxon>Pseudomonadati</taxon>
        <taxon>Pseudomonadota</taxon>
        <taxon>Betaproteobacteria</taxon>
        <taxon>Burkholderiales</taxon>
        <taxon>Sphaerotilaceae</taxon>
        <taxon>Roseateles</taxon>
    </lineage>
</organism>
<feature type="transmembrane region" description="Helical" evidence="1">
    <location>
        <begin position="340"/>
        <end position="356"/>
    </location>
</feature>
<dbReference type="InterPro" id="IPR001036">
    <property type="entry name" value="Acrflvin-R"/>
</dbReference>
<reference evidence="2 3" key="1">
    <citation type="submission" date="2023-07" db="EMBL/GenBank/DDBJ databases">
        <title>Sorghum-associated microbial communities from plants grown in Nebraska, USA.</title>
        <authorList>
            <person name="Schachtman D."/>
        </authorList>
    </citation>
    <scope>NUCLEOTIDE SEQUENCE [LARGE SCALE GENOMIC DNA]</scope>
    <source>
        <strain evidence="2 3">BE314</strain>
    </source>
</reference>
<feature type="transmembrane region" description="Helical" evidence="1">
    <location>
        <begin position="990"/>
        <end position="1014"/>
    </location>
</feature>
<sequence>MKRFNLSEWAVTHRPMVLFLIIVTLIVGGLSFSRLGRLEDPNFDVPQMTAIVAWPGATAQDVQDQVLNRIERRLQELDHFDYVRSFSRQGYGGITLWMKGGSSKEELVNAWYQARKKIGDMRQEFPEGVRGPFFNDEYNDRYSVLYALSAPELSMAELLTLTEDVKRRLQSVPGAAKVDVLGKQAERVYVEVSTRRLASLGIAPTAVFDALARQNLVTPAGSADARHDRVQVRVDGGLKSAADVANVTLEVGGQLLRLTDIATVRTGYEDPPSFSIRHNGVPVLAIGVTMQQNGNVLDFGKALEQRLAQIRQEIPAGVEIQQYADQPRVVAESVWEFERSFLEALAIVLAVSFLFLGWRTGIVVAASVPLVLALVAAVMYAAGWNLDRISLGALIIALGLLVDDAIIAVEMMVVKLEEGWDRLRAATYAYTSTAFPMLTGTLVTAAGFMPVGFAKSIAGQYAGGIFWVVGTALILSWLVAVVFTPYLGVLLLPKNLASQHEHGKHHDPYDRPVYRRLRGIVDWAVHRRTWVLAITVLVFALSGAGMLAVQQQFFPTASRPELLVDLRLREGASFAATSAQVKLLEARLAKDPDIEFFTAYTGAGTPRFYLSIQPELPNPGFAQFVIKTAGTEQRERVRARLMELFARDEALPDVNARVTRLEFGPPVGFPVQFRVIGPDKAQVREIAYRVRDTVRQSPLVRDTQLDWNEQVRSVQVHVDQDKARLLGLSTADVQSLVQTTLDGAPVTQIRRGEELIDVVVRATPEERKRIGQLGDLQLFTRSGVTVPLSQVARVEPSFEEPVLWRRNRDMALTVRSDVVDGVQGPDATAHIRPSLKPIIDSLPAGYRIEEGGAIEESDKANVALFAVFPAMFAVMLTLLMIQLQSFSRLFMVFMTAPLALVGVVPALLLFNAPFGFVALLGVIALSGMIMRNSIILVDQIDQDVARGIAPWAAIVEATVRRSRPVVLTAAAAVLAMIPLTHSVFWGPMAIAIMGGLVVATALTLVFVPALYAAWFRIRRDSPAQTPAEAGATAALGAPLADGGSHA</sequence>
<dbReference type="SUPFAM" id="SSF82866">
    <property type="entry name" value="Multidrug efflux transporter AcrB transmembrane domain"/>
    <property type="match status" value="2"/>
</dbReference>
<dbReference type="PANTHER" id="PTHR32063:SF18">
    <property type="entry name" value="CATION EFFLUX SYSTEM PROTEIN"/>
    <property type="match status" value="1"/>
</dbReference>
<feature type="transmembrane region" description="Helical" evidence="1">
    <location>
        <begin position="530"/>
        <end position="549"/>
    </location>
</feature>
<dbReference type="EMBL" id="JAVDXU010000005">
    <property type="protein sequence ID" value="MDR7272567.1"/>
    <property type="molecule type" value="Genomic_DNA"/>
</dbReference>
<dbReference type="Gene3D" id="1.20.1640.10">
    <property type="entry name" value="Multidrug efflux transporter AcrB transmembrane domain"/>
    <property type="match status" value="2"/>
</dbReference>
<gene>
    <name evidence="2" type="ORF">J2X20_005250</name>
</gene>
<accession>A0ABU1YUN3</accession>
<protein>
    <submittedName>
        <fullName evidence="2">Multidrug efflux pump subunit AcrB</fullName>
    </submittedName>
</protein>
<dbReference type="Gene3D" id="3.30.70.1320">
    <property type="entry name" value="Multidrug efflux transporter AcrB pore domain like"/>
    <property type="match status" value="1"/>
</dbReference>
<comment type="caution">
    <text evidence="2">The sequence shown here is derived from an EMBL/GenBank/DDBJ whole genome shotgun (WGS) entry which is preliminary data.</text>
</comment>
<feature type="transmembrane region" description="Helical" evidence="1">
    <location>
        <begin position="862"/>
        <end position="881"/>
    </location>
</feature>
<dbReference type="Pfam" id="PF00873">
    <property type="entry name" value="ACR_tran"/>
    <property type="match status" value="1"/>
</dbReference>
<name>A0ABU1YUN3_ROSSA</name>
<dbReference type="InterPro" id="IPR027463">
    <property type="entry name" value="AcrB_DN_DC_subdom"/>
</dbReference>
<dbReference type="PANTHER" id="PTHR32063">
    <property type="match status" value="1"/>
</dbReference>
<feature type="transmembrane region" description="Helical" evidence="1">
    <location>
        <begin position="465"/>
        <end position="492"/>
    </location>
</feature>
<dbReference type="SUPFAM" id="SSF82693">
    <property type="entry name" value="Multidrug efflux transporter AcrB pore domain, PN1, PN2, PC1 and PC2 subdomains"/>
    <property type="match status" value="2"/>
</dbReference>
<proteinExistence type="predicted"/>
<dbReference type="SUPFAM" id="SSF82714">
    <property type="entry name" value="Multidrug efflux transporter AcrB TolC docking domain, DN and DC subdomains"/>
    <property type="match status" value="2"/>
</dbReference>
<dbReference type="Gene3D" id="3.30.2090.10">
    <property type="entry name" value="Multidrug efflux transporter AcrB TolC docking domain, DN and DC subdomains"/>
    <property type="match status" value="2"/>
</dbReference>
<dbReference type="Proteomes" id="UP001180453">
    <property type="component" value="Unassembled WGS sequence"/>
</dbReference>